<dbReference type="EMBL" id="KC246788">
    <property type="protein sequence ID" value="AHF24247.1"/>
    <property type="molecule type" value="Genomic_DNA"/>
</dbReference>
<dbReference type="Pfam" id="PF13783">
    <property type="entry name" value="DUF4177"/>
    <property type="match status" value="1"/>
</dbReference>
<protein>
    <submittedName>
        <fullName evidence="1">Uncharacterized protein</fullName>
    </submittedName>
</protein>
<dbReference type="InterPro" id="IPR025234">
    <property type="entry name" value="YjzH-like"/>
</dbReference>
<dbReference type="AlphaFoldDB" id="W0FN55"/>
<evidence type="ECO:0000313" key="1">
    <source>
        <dbReference type="EMBL" id="AHF24247.1"/>
    </source>
</evidence>
<organism evidence="1">
    <name type="scientific">uncultured bacterium Contig224</name>
    <dbReference type="NCBI Taxonomy" id="1393538"/>
    <lineage>
        <taxon>Bacteria</taxon>
        <taxon>environmental samples</taxon>
    </lineage>
</organism>
<accession>W0FN55</accession>
<proteinExistence type="predicted"/>
<reference evidence="1" key="1">
    <citation type="journal article" date="2013" name="PLoS ONE">
        <title>Metagenomic insights into the carbohydrate-active enzymes carried by the microorganisms adhering to solid digesta in the rumen of cows.</title>
        <authorList>
            <person name="Wang L."/>
            <person name="Hatem A."/>
            <person name="Catalyurek U.V."/>
            <person name="Morrison M."/>
            <person name="Yu Z."/>
        </authorList>
    </citation>
    <scope>NUCLEOTIDE SEQUENCE</scope>
</reference>
<name>W0FN55_9BACT</name>
<sequence length="70" mass="8290">MNRMKGHSMRYEYVRVKLDKNNYAMNADMESHRDIIDRMAEDGKRYVGWFPVTQGPTGKTVEFDLIFEEA</sequence>